<evidence type="ECO:0000313" key="5">
    <source>
        <dbReference type="Proteomes" id="UP001408356"/>
    </source>
</evidence>
<evidence type="ECO:0000313" key="4">
    <source>
        <dbReference type="EMBL" id="KAK9415267.1"/>
    </source>
</evidence>
<keyword evidence="1" id="KW-0539">Nucleus</keyword>
<proteinExistence type="predicted"/>
<dbReference type="Gene3D" id="4.10.240.10">
    <property type="entry name" value="Zn(2)-C6 fungal-type DNA-binding domain"/>
    <property type="match status" value="1"/>
</dbReference>
<accession>A0ABR2UKX5</accession>
<protein>
    <recommendedName>
        <fullName evidence="3">Zn(2)-C6 fungal-type domain-containing protein</fullName>
    </recommendedName>
</protein>
<sequence length="658" mass="74343">MRRVSTSSTSSQQRLPVNQRRHRVPPENRKRVATACNVRRIKCSGEHPCVQCRNTSRECNYPMAIEKISIPRTELDDLKARCARLEACLEQAVPDESRRQNLMARVVSGSLSASSTSSTGTLEPNEATEEETEGRLLQDPDGAVRYLGSTSGATFLDLIKEFMTAIFPLAWPGSQHRSEMTFVGSLGRYQTWDSRPLIMQDVDPFWHPSKTEMAMMIVQLRYYIQDGSGDFASGGIYYWNDLDMSFFDAKTSGITTDPHSLRRLALFHAALAMACQLELPSENTVTEGTQRSEAFFARARWLIGNPLDTTLSNIFDIPVLSMMSVYLVEMNRRDAAYIYVSLDRWLSVLNGRPPAILDEAIKLPLPVDIPGLPRAAGLRAHVELARVSGYIVCNTYRISPWEHYMTSTPARIENALDLLSNWASKLPPDLRMDGDQLSNDRACCELHMNYNQLLILTVRPIFFVAVKKAVAERFINRTYKLDDHPQISHIRMCSKAARSNLRLGRWIRDISQSRKLLFQTLHHMFNAAVILLLNQLLVDVLHDTDALDIMFAIECYDAEAQGENNYPKDCARVLRDMTALIQRLRNRDSDDPPWSGTPVSAPQAPAPAPAAYHVGFILNPSEPQMSAVQPSVMSDELMSQLASWMHYDESQIYNNFSM</sequence>
<comment type="caution">
    <text evidence="4">The sequence shown here is derived from an EMBL/GenBank/DDBJ whole genome shotgun (WGS) entry which is preliminary data.</text>
</comment>
<dbReference type="Proteomes" id="UP001408356">
    <property type="component" value="Unassembled WGS sequence"/>
</dbReference>
<evidence type="ECO:0000259" key="3">
    <source>
        <dbReference type="Pfam" id="PF00172"/>
    </source>
</evidence>
<feature type="region of interest" description="Disordered" evidence="2">
    <location>
        <begin position="1"/>
        <end position="30"/>
    </location>
</feature>
<feature type="compositionally biased region" description="Low complexity" evidence="2">
    <location>
        <begin position="108"/>
        <end position="125"/>
    </location>
</feature>
<dbReference type="EMBL" id="JARVKF010000418">
    <property type="protein sequence ID" value="KAK9415267.1"/>
    <property type="molecule type" value="Genomic_DNA"/>
</dbReference>
<organism evidence="4 5">
    <name type="scientific">Seiridium unicorne</name>
    <dbReference type="NCBI Taxonomy" id="138068"/>
    <lineage>
        <taxon>Eukaryota</taxon>
        <taxon>Fungi</taxon>
        <taxon>Dikarya</taxon>
        <taxon>Ascomycota</taxon>
        <taxon>Pezizomycotina</taxon>
        <taxon>Sordariomycetes</taxon>
        <taxon>Xylariomycetidae</taxon>
        <taxon>Amphisphaeriales</taxon>
        <taxon>Sporocadaceae</taxon>
        <taxon>Seiridium</taxon>
    </lineage>
</organism>
<dbReference type="InterPro" id="IPR050987">
    <property type="entry name" value="AtrR-like"/>
</dbReference>
<feature type="compositionally biased region" description="Low complexity" evidence="2">
    <location>
        <begin position="1"/>
        <end position="13"/>
    </location>
</feature>
<evidence type="ECO:0000256" key="2">
    <source>
        <dbReference type="SAM" id="MobiDB-lite"/>
    </source>
</evidence>
<dbReference type="SUPFAM" id="SSF57701">
    <property type="entry name" value="Zn2/Cys6 DNA-binding domain"/>
    <property type="match status" value="1"/>
</dbReference>
<feature type="region of interest" description="Disordered" evidence="2">
    <location>
        <begin position="108"/>
        <end position="140"/>
    </location>
</feature>
<dbReference type="PANTHER" id="PTHR46910">
    <property type="entry name" value="TRANSCRIPTION FACTOR PDR1"/>
    <property type="match status" value="1"/>
</dbReference>
<feature type="domain" description="Zn(2)-C6 fungal-type" evidence="3">
    <location>
        <begin position="35"/>
        <end position="63"/>
    </location>
</feature>
<evidence type="ECO:0000256" key="1">
    <source>
        <dbReference type="ARBA" id="ARBA00023242"/>
    </source>
</evidence>
<dbReference type="CDD" id="cd00067">
    <property type="entry name" value="GAL4"/>
    <property type="match status" value="1"/>
</dbReference>
<name>A0ABR2UKX5_9PEZI</name>
<dbReference type="InterPro" id="IPR001138">
    <property type="entry name" value="Zn2Cys6_DnaBD"/>
</dbReference>
<dbReference type="Pfam" id="PF00172">
    <property type="entry name" value="Zn_clus"/>
    <property type="match status" value="1"/>
</dbReference>
<dbReference type="PANTHER" id="PTHR46910:SF39">
    <property type="entry name" value="ZN(II)2CYS6 TRANSCRIPTION FACTOR (EUROFUNG)"/>
    <property type="match status" value="1"/>
</dbReference>
<dbReference type="CDD" id="cd12148">
    <property type="entry name" value="fungal_TF_MHR"/>
    <property type="match status" value="1"/>
</dbReference>
<dbReference type="InterPro" id="IPR036864">
    <property type="entry name" value="Zn2-C6_fun-type_DNA-bd_sf"/>
</dbReference>
<gene>
    <name evidence="4" type="ORF">SUNI508_02115</name>
</gene>
<keyword evidence="5" id="KW-1185">Reference proteome</keyword>
<feature type="region of interest" description="Disordered" evidence="2">
    <location>
        <begin position="586"/>
        <end position="606"/>
    </location>
</feature>
<reference evidence="4 5" key="1">
    <citation type="journal article" date="2024" name="J. Plant Pathol.">
        <title>Sequence and assembly of the genome of Seiridium unicorne, isolate CBS 538.82, causal agent of cypress canker disease.</title>
        <authorList>
            <person name="Scali E."/>
            <person name="Rocca G.D."/>
            <person name="Danti R."/>
            <person name="Garbelotto M."/>
            <person name="Barberini S."/>
            <person name="Baroncelli R."/>
            <person name="Emiliani G."/>
        </authorList>
    </citation>
    <scope>NUCLEOTIDE SEQUENCE [LARGE SCALE GENOMIC DNA]</scope>
    <source>
        <strain evidence="4 5">BM-138-508</strain>
    </source>
</reference>